<dbReference type="RefSeq" id="WP_035259673.1">
    <property type="nucleotide sequence ID" value="NZ_JFKE01000004.1"/>
</dbReference>
<proteinExistence type="predicted"/>
<organism evidence="1 2">
    <name type="scientific">Actibacterium mucosum KCTC 23349</name>
    <dbReference type="NCBI Taxonomy" id="1454373"/>
    <lineage>
        <taxon>Bacteria</taxon>
        <taxon>Pseudomonadati</taxon>
        <taxon>Pseudomonadota</taxon>
        <taxon>Alphaproteobacteria</taxon>
        <taxon>Rhodobacterales</taxon>
        <taxon>Roseobacteraceae</taxon>
        <taxon>Actibacterium</taxon>
    </lineage>
</organism>
<protein>
    <submittedName>
        <fullName evidence="1">Uncharacterized protein</fullName>
    </submittedName>
</protein>
<dbReference type="STRING" id="1454373.ACMU_11395"/>
<accession>A0A037ZFN4</accession>
<evidence type="ECO:0000313" key="2">
    <source>
        <dbReference type="Proteomes" id="UP000026249"/>
    </source>
</evidence>
<reference evidence="1 2" key="1">
    <citation type="submission" date="2014-03" db="EMBL/GenBank/DDBJ databases">
        <title>Draft Genome Sequence of Actibacterium mucosum KCTC 23349, a Marine Alphaproteobacterium with Complex Ionic Requirements Isolated from Mediterranean Seawater at Malvarrosa Beach, Valencia, Spain.</title>
        <authorList>
            <person name="Arahal D.R."/>
            <person name="Shao Z."/>
            <person name="Lai Q."/>
            <person name="Pujalte M.J."/>
        </authorList>
    </citation>
    <scope>NUCLEOTIDE SEQUENCE [LARGE SCALE GENOMIC DNA]</scope>
    <source>
        <strain evidence="1 2">KCTC 23349</strain>
    </source>
</reference>
<dbReference type="EMBL" id="JFKE01000004">
    <property type="protein sequence ID" value="KAJ55295.1"/>
    <property type="molecule type" value="Genomic_DNA"/>
</dbReference>
<gene>
    <name evidence="1" type="ORF">ACMU_11395</name>
</gene>
<keyword evidence="2" id="KW-1185">Reference proteome</keyword>
<dbReference type="Proteomes" id="UP000026249">
    <property type="component" value="Unassembled WGS sequence"/>
</dbReference>
<dbReference type="OrthoDB" id="7644647at2"/>
<name>A0A037ZFN4_9RHOB</name>
<sequence>MSRAVIGHNNGPTMEAGTSWRRHCWGKARRDLLPSLPIEVVRGRVRRAAEIGLNYRTYATVRATTGTDIVAFLFSSNALRLFRADQTMEAARADKLRDLVKVARLGAAQPPLRGRDLSAMGDLIDLAADAPRFTDSAAITRDKLRALLAQGGVTPKSVLVVGETSDERTWSLHGRMAGHLTGAQYFTDQ</sequence>
<evidence type="ECO:0000313" key="1">
    <source>
        <dbReference type="EMBL" id="KAJ55295.1"/>
    </source>
</evidence>
<comment type="caution">
    <text evidence="1">The sequence shown here is derived from an EMBL/GenBank/DDBJ whole genome shotgun (WGS) entry which is preliminary data.</text>
</comment>
<dbReference type="AlphaFoldDB" id="A0A037ZFN4"/>